<protein>
    <submittedName>
        <fullName evidence="1">Uncharacterized protein</fullName>
    </submittedName>
</protein>
<evidence type="ECO:0000313" key="1">
    <source>
        <dbReference type="EMBL" id="RIA56045.1"/>
    </source>
</evidence>
<comment type="caution">
    <text evidence="1">The sequence shown here is derived from an EMBL/GenBank/DDBJ whole genome shotgun (WGS) entry which is preliminary data.</text>
</comment>
<name>A0A397Q890_9HYPH</name>
<accession>A0A397Q890</accession>
<dbReference type="Proteomes" id="UP000266273">
    <property type="component" value="Unassembled WGS sequence"/>
</dbReference>
<keyword evidence="2" id="KW-1185">Reference proteome</keyword>
<proteinExistence type="predicted"/>
<dbReference type="AlphaFoldDB" id="A0A397Q890"/>
<dbReference type="EMBL" id="QXDF01000001">
    <property type="protein sequence ID" value="RIA56045.1"/>
    <property type="molecule type" value="Genomic_DNA"/>
</dbReference>
<dbReference type="RefSeq" id="WP_119060877.1">
    <property type="nucleotide sequence ID" value="NZ_QXDF01000001.1"/>
</dbReference>
<evidence type="ECO:0000313" key="2">
    <source>
        <dbReference type="Proteomes" id="UP000266273"/>
    </source>
</evidence>
<sequence>MLNSHIFVKIGLRLTTNTPQFCENHRQDSHPACDENRCQLFSEITTEDGNTVAREFFQNLEGANEETGLIGIASLTLGLFIPSGVALDVDHDFVFRAHQVPG</sequence>
<organism evidence="1 2">
    <name type="scientific">Dichotomicrobium thermohalophilum</name>
    <dbReference type="NCBI Taxonomy" id="933063"/>
    <lineage>
        <taxon>Bacteria</taxon>
        <taxon>Pseudomonadati</taxon>
        <taxon>Pseudomonadota</taxon>
        <taxon>Alphaproteobacteria</taxon>
        <taxon>Hyphomicrobiales</taxon>
        <taxon>Hyphomicrobiaceae</taxon>
        <taxon>Dichotomicrobium</taxon>
    </lineage>
</organism>
<gene>
    <name evidence="1" type="ORF">BXY53_1139</name>
</gene>
<reference evidence="1 2" key="1">
    <citation type="submission" date="2018-08" db="EMBL/GenBank/DDBJ databases">
        <title>Genomic Encyclopedia of Archaeal and Bacterial Type Strains, Phase II (KMG-II): from individual species to whole genera.</title>
        <authorList>
            <person name="Goeker M."/>
        </authorList>
    </citation>
    <scope>NUCLEOTIDE SEQUENCE [LARGE SCALE GENOMIC DNA]</scope>
    <source>
        <strain evidence="1 2">DSM 5002</strain>
    </source>
</reference>